<dbReference type="GO" id="GO:0006310">
    <property type="term" value="P:DNA recombination"/>
    <property type="evidence" value="ECO:0007669"/>
    <property type="project" value="InterPro"/>
</dbReference>
<sequence length="132" mass="14691">MPQIKVLGKPEPQGSSRAFIVNGKPIITSANKNLKPWRALVEWEARHQWGGKPPMLGAVAVVIEFYLHKPKSVKRSQPTVKPDLDKMVRSVLDALTSAHVWNDDAQVLTLVAHKMYADEAHPEGATIYLGEF</sequence>
<protein>
    <submittedName>
        <fullName evidence="1">Rus Holliday junction resolvase</fullName>
    </submittedName>
</protein>
<proteinExistence type="predicted"/>
<dbReference type="Pfam" id="PF05866">
    <property type="entry name" value="RusA"/>
    <property type="match status" value="1"/>
</dbReference>
<dbReference type="InterPro" id="IPR008822">
    <property type="entry name" value="Endonuclease_RusA-like"/>
</dbReference>
<organism evidence="1">
    <name type="scientific">uncultured Caudovirales phage</name>
    <dbReference type="NCBI Taxonomy" id="2100421"/>
    <lineage>
        <taxon>Viruses</taxon>
        <taxon>Duplodnaviria</taxon>
        <taxon>Heunggongvirae</taxon>
        <taxon>Uroviricota</taxon>
        <taxon>Caudoviricetes</taxon>
        <taxon>Peduoviridae</taxon>
        <taxon>Maltschvirus</taxon>
        <taxon>Maltschvirus maltsch</taxon>
    </lineage>
</organism>
<evidence type="ECO:0000313" key="1">
    <source>
        <dbReference type="EMBL" id="CAB4150381.1"/>
    </source>
</evidence>
<gene>
    <name evidence="1" type="ORF">UFOVP570_30</name>
</gene>
<dbReference type="GO" id="GO:0000287">
    <property type="term" value="F:magnesium ion binding"/>
    <property type="evidence" value="ECO:0007669"/>
    <property type="project" value="InterPro"/>
</dbReference>
<accession>A0A6J5MWN8</accession>
<dbReference type="Gene3D" id="3.30.1330.70">
    <property type="entry name" value="Holliday junction resolvase RusA"/>
    <property type="match status" value="1"/>
</dbReference>
<name>A0A6J5MWN8_9CAUD</name>
<dbReference type="SUPFAM" id="SSF103084">
    <property type="entry name" value="Holliday junction resolvase RusA"/>
    <property type="match status" value="1"/>
</dbReference>
<dbReference type="InterPro" id="IPR036614">
    <property type="entry name" value="RusA-like_sf"/>
</dbReference>
<reference evidence="1" key="1">
    <citation type="submission" date="2020-04" db="EMBL/GenBank/DDBJ databases">
        <authorList>
            <person name="Chiriac C."/>
            <person name="Salcher M."/>
            <person name="Ghai R."/>
            <person name="Kavagutti S V."/>
        </authorList>
    </citation>
    <scope>NUCLEOTIDE SEQUENCE</scope>
</reference>
<dbReference type="EMBL" id="LR796541">
    <property type="protein sequence ID" value="CAB4150381.1"/>
    <property type="molecule type" value="Genomic_DNA"/>
</dbReference>
<dbReference type="GO" id="GO:0006281">
    <property type="term" value="P:DNA repair"/>
    <property type="evidence" value="ECO:0007669"/>
    <property type="project" value="InterPro"/>
</dbReference>